<dbReference type="SMART" id="SM00387">
    <property type="entry name" value="HATPase_c"/>
    <property type="match status" value="1"/>
</dbReference>
<dbReference type="InterPro" id="IPR052162">
    <property type="entry name" value="Sensor_kinase/Photoreceptor"/>
</dbReference>
<dbReference type="InterPro" id="IPR036890">
    <property type="entry name" value="HATPase_C_sf"/>
</dbReference>
<dbReference type="InterPro" id="IPR000014">
    <property type="entry name" value="PAS"/>
</dbReference>
<dbReference type="InterPro" id="IPR003594">
    <property type="entry name" value="HATPase_dom"/>
</dbReference>
<reference evidence="10" key="1">
    <citation type="journal article" date="2019" name="Int. J. Syst. Evol. Microbiol.">
        <title>The Global Catalogue of Microorganisms (GCM) 10K type strain sequencing project: providing services to taxonomists for standard genome sequencing and annotation.</title>
        <authorList>
            <consortium name="The Broad Institute Genomics Platform"/>
            <consortium name="The Broad Institute Genome Sequencing Center for Infectious Disease"/>
            <person name="Wu L."/>
            <person name="Ma J."/>
        </authorList>
    </citation>
    <scope>NUCLEOTIDE SEQUENCE [LARGE SCALE GENOMIC DNA]</scope>
    <source>
        <strain evidence="10">JCM 32105</strain>
    </source>
</reference>
<evidence type="ECO:0000256" key="4">
    <source>
        <dbReference type="ARBA" id="ARBA00022679"/>
    </source>
</evidence>
<dbReference type="PANTHER" id="PTHR43304">
    <property type="entry name" value="PHYTOCHROME-LIKE PROTEIN CPH1"/>
    <property type="match status" value="1"/>
</dbReference>
<dbReference type="EMBL" id="BAABFA010000019">
    <property type="protein sequence ID" value="GAA4468534.1"/>
    <property type="molecule type" value="Genomic_DNA"/>
</dbReference>
<dbReference type="InterPro" id="IPR035965">
    <property type="entry name" value="PAS-like_dom_sf"/>
</dbReference>
<organism evidence="9 10">
    <name type="scientific">Nemorincola caseinilytica</name>
    <dbReference type="NCBI Taxonomy" id="2054315"/>
    <lineage>
        <taxon>Bacteria</taxon>
        <taxon>Pseudomonadati</taxon>
        <taxon>Bacteroidota</taxon>
        <taxon>Chitinophagia</taxon>
        <taxon>Chitinophagales</taxon>
        <taxon>Chitinophagaceae</taxon>
        <taxon>Nemorincola</taxon>
    </lineage>
</organism>
<name>A0ABP8NJT9_9BACT</name>
<feature type="domain" description="PAS" evidence="7">
    <location>
        <begin position="127"/>
        <end position="196"/>
    </location>
</feature>
<feature type="domain" description="Histidine kinase" evidence="6">
    <location>
        <begin position="319"/>
        <end position="503"/>
    </location>
</feature>
<dbReference type="PANTHER" id="PTHR43304:SF1">
    <property type="entry name" value="PAC DOMAIN-CONTAINING PROTEIN"/>
    <property type="match status" value="1"/>
</dbReference>
<dbReference type="NCBIfam" id="TIGR00229">
    <property type="entry name" value="sensory_box"/>
    <property type="match status" value="2"/>
</dbReference>
<dbReference type="InterPro" id="IPR013656">
    <property type="entry name" value="PAS_4"/>
</dbReference>
<dbReference type="InterPro" id="IPR004358">
    <property type="entry name" value="Sig_transdc_His_kin-like_C"/>
</dbReference>
<dbReference type="Proteomes" id="UP001500067">
    <property type="component" value="Unassembled WGS sequence"/>
</dbReference>
<feature type="domain" description="PAC" evidence="8">
    <location>
        <begin position="68"/>
        <end position="123"/>
    </location>
</feature>
<evidence type="ECO:0000313" key="10">
    <source>
        <dbReference type="Proteomes" id="UP001500067"/>
    </source>
</evidence>
<keyword evidence="10" id="KW-1185">Reference proteome</keyword>
<dbReference type="PROSITE" id="PS50109">
    <property type="entry name" value="HIS_KIN"/>
    <property type="match status" value="1"/>
</dbReference>
<proteinExistence type="predicted"/>
<dbReference type="Pfam" id="PF00989">
    <property type="entry name" value="PAS"/>
    <property type="match status" value="1"/>
</dbReference>
<dbReference type="Gene3D" id="3.30.450.20">
    <property type="entry name" value="PAS domain"/>
    <property type="match status" value="2"/>
</dbReference>
<accession>A0ABP8NJT9</accession>
<sequence>MNLEELFIDEYIDQVFALNARFEVIVWNKVCEITSGSKKEEVMGKNIMDIFPEMKENVPFTDALYAALRGDRSFIPYNKHTMSAPYVEQHLLPLKNDRSEVIGVLVITHDVTDRVKAEQELKTLNRSLENFKRIIDSAHDIIMTFDVEGNITYWNAAAQRTYGYATDEVLGMSVGHLLPEDKKDLLPVIMNELRADRVIDLITKQRTKDGGIIDAAVNIFALIDENNVFIGGCKIARDMTEILKYQENIEGLNSELTTRNRQLASVNSELKTFTNVAVNNYQETLRQLYLHFEYIVANEAGKLSDPGKANIRKAQAAIQKMKLLTTDIIAFTRLNEFDTKIRTIDLDTTLGTVVDDLRDIIDASNAKIKISDLPEIQGYPFLVSLLFHHLLQNAIKFRRDKVSPVVEVFYEGPVSRSAIAHTVSSSALNYHVIHVKDNGIGFDAQDADNIFQIFTRLHPSRYKGSGIGLAICKKAMELHGGTITTESTPGQGSSFRCYFPISYIVSPLPMA</sequence>
<dbReference type="EC" id="2.7.13.3" evidence="2"/>
<evidence type="ECO:0000256" key="1">
    <source>
        <dbReference type="ARBA" id="ARBA00000085"/>
    </source>
</evidence>
<dbReference type="SMART" id="SM00091">
    <property type="entry name" value="PAS"/>
    <property type="match status" value="2"/>
</dbReference>
<protein>
    <recommendedName>
        <fullName evidence="2">histidine kinase</fullName>
        <ecNumber evidence="2">2.7.13.3</ecNumber>
    </recommendedName>
</protein>
<comment type="catalytic activity">
    <reaction evidence="1">
        <text>ATP + protein L-histidine = ADP + protein N-phospho-L-histidine.</text>
        <dbReference type="EC" id="2.7.13.3"/>
    </reaction>
</comment>
<evidence type="ECO:0000313" key="9">
    <source>
        <dbReference type="EMBL" id="GAA4468534.1"/>
    </source>
</evidence>
<dbReference type="CDD" id="cd00130">
    <property type="entry name" value="PAS"/>
    <property type="match status" value="2"/>
</dbReference>
<dbReference type="SUPFAM" id="SSF55785">
    <property type="entry name" value="PYP-like sensor domain (PAS domain)"/>
    <property type="match status" value="2"/>
</dbReference>
<keyword evidence="5" id="KW-0418">Kinase</keyword>
<dbReference type="InterPro" id="IPR005467">
    <property type="entry name" value="His_kinase_dom"/>
</dbReference>
<evidence type="ECO:0000259" key="6">
    <source>
        <dbReference type="PROSITE" id="PS50109"/>
    </source>
</evidence>
<evidence type="ECO:0000259" key="7">
    <source>
        <dbReference type="PROSITE" id="PS50112"/>
    </source>
</evidence>
<evidence type="ECO:0000256" key="5">
    <source>
        <dbReference type="ARBA" id="ARBA00022777"/>
    </source>
</evidence>
<dbReference type="InterPro" id="IPR013767">
    <property type="entry name" value="PAS_fold"/>
</dbReference>
<dbReference type="PROSITE" id="PS50112">
    <property type="entry name" value="PAS"/>
    <property type="match status" value="1"/>
</dbReference>
<dbReference type="PROSITE" id="PS50113">
    <property type="entry name" value="PAC"/>
    <property type="match status" value="1"/>
</dbReference>
<evidence type="ECO:0000256" key="2">
    <source>
        <dbReference type="ARBA" id="ARBA00012438"/>
    </source>
</evidence>
<keyword evidence="3" id="KW-0597">Phosphoprotein</keyword>
<dbReference type="PRINTS" id="PR00344">
    <property type="entry name" value="BCTRLSENSOR"/>
</dbReference>
<comment type="caution">
    <text evidence="9">The sequence shown here is derived from an EMBL/GenBank/DDBJ whole genome shotgun (WGS) entry which is preliminary data.</text>
</comment>
<evidence type="ECO:0000259" key="8">
    <source>
        <dbReference type="PROSITE" id="PS50113"/>
    </source>
</evidence>
<dbReference type="InterPro" id="IPR000700">
    <property type="entry name" value="PAS-assoc_C"/>
</dbReference>
<evidence type="ECO:0000256" key="3">
    <source>
        <dbReference type="ARBA" id="ARBA00022553"/>
    </source>
</evidence>
<dbReference type="Pfam" id="PF08448">
    <property type="entry name" value="PAS_4"/>
    <property type="match status" value="1"/>
</dbReference>
<keyword evidence="4" id="KW-0808">Transferase</keyword>
<dbReference type="Gene3D" id="3.30.565.10">
    <property type="entry name" value="Histidine kinase-like ATPase, C-terminal domain"/>
    <property type="match status" value="1"/>
</dbReference>
<gene>
    <name evidence="9" type="ORF">GCM10023093_26290</name>
</gene>
<dbReference type="Pfam" id="PF02518">
    <property type="entry name" value="HATPase_c"/>
    <property type="match status" value="1"/>
</dbReference>
<dbReference type="RefSeq" id="WP_345083965.1">
    <property type="nucleotide sequence ID" value="NZ_BAABFA010000019.1"/>
</dbReference>
<dbReference type="SUPFAM" id="SSF55874">
    <property type="entry name" value="ATPase domain of HSP90 chaperone/DNA topoisomerase II/histidine kinase"/>
    <property type="match status" value="1"/>
</dbReference>